<dbReference type="AlphaFoldDB" id="A0A131YZ56"/>
<evidence type="ECO:0000256" key="10">
    <source>
        <dbReference type="ARBA" id="ARBA00044465"/>
    </source>
</evidence>
<dbReference type="GO" id="GO:0046872">
    <property type="term" value="F:metal ion binding"/>
    <property type="evidence" value="ECO:0007669"/>
    <property type="project" value="UniProtKB-KW"/>
</dbReference>
<comment type="cofactor">
    <cofactor evidence="1 18">
        <name>Mg(2+)</name>
        <dbReference type="ChEBI" id="CHEBI:18420"/>
    </cofactor>
</comment>
<feature type="binding site" evidence="18">
    <location>
        <position position="253"/>
    </location>
    <ligand>
        <name>Mg(2+)</name>
        <dbReference type="ChEBI" id="CHEBI:18420"/>
        <label>1</label>
        <note>catalytic</note>
    </ligand>
</feature>
<evidence type="ECO:0000256" key="2">
    <source>
        <dbReference type="ARBA" id="ARBA00009759"/>
    </source>
</evidence>
<dbReference type="GO" id="GO:0008441">
    <property type="term" value="F:3'(2'),5'-bisphosphate nucleotidase activity"/>
    <property type="evidence" value="ECO:0007669"/>
    <property type="project" value="UniProtKB-EC"/>
</dbReference>
<dbReference type="FunFam" id="3.30.540.10:FF:000023">
    <property type="entry name" value="Protein CBR-TAG-231"/>
    <property type="match status" value="1"/>
</dbReference>
<dbReference type="InterPro" id="IPR020583">
    <property type="entry name" value="Inositol_monoP_metal-BS"/>
</dbReference>
<dbReference type="PROSITE" id="PS00630">
    <property type="entry name" value="IMP_2"/>
    <property type="match status" value="1"/>
</dbReference>
<dbReference type="GO" id="GO:0004441">
    <property type="term" value="F:inositol-1,4-bisphosphate 1-phosphatase activity"/>
    <property type="evidence" value="ECO:0007669"/>
    <property type="project" value="UniProtKB-EC"/>
</dbReference>
<evidence type="ECO:0000256" key="17">
    <source>
        <dbReference type="ARBA" id="ARBA00044554"/>
    </source>
</evidence>
<evidence type="ECO:0000256" key="11">
    <source>
        <dbReference type="ARBA" id="ARBA00044466"/>
    </source>
</evidence>
<evidence type="ECO:0000256" key="9">
    <source>
        <dbReference type="ARBA" id="ARBA00041815"/>
    </source>
</evidence>
<feature type="binding site" evidence="18">
    <location>
        <position position="124"/>
    </location>
    <ligand>
        <name>Mg(2+)</name>
        <dbReference type="ChEBI" id="CHEBI:18420"/>
        <label>1</label>
        <note>catalytic</note>
    </ligand>
</feature>
<evidence type="ECO:0000256" key="8">
    <source>
        <dbReference type="ARBA" id="ARBA00040342"/>
    </source>
</evidence>
<comment type="catalytic activity">
    <reaction evidence="11">
        <text>adenosine 2',5'-bisphosphate + H2O = AMP + phosphate</text>
        <dbReference type="Rhea" id="RHEA:77643"/>
        <dbReference type="ChEBI" id="CHEBI:15377"/>
        <dbReference type="ChEBI" id="CHEBI:43474"/>
        <dbReference type="ChEBI" id="CHEBI:194156"/>
        <dbReference type="ChEBI" id="CHEBI:456215"/>
        <dbReference type="EC" id="3.1.3.7"/>
    </reaction>
    <physiologicalReaction direction="left-to-right" evidence="11">
        <dbReference type="Rhea" id="RHEA:77644"/>
    </physiologicalReaction>
</comment>
<comment type="similarity">
    <text evidence="2">Belongs to the inositol monophosphatase superfamily.</text>
</comment>
<name>A0A131YZ56_RHIAP</name>
<dbReference type="PANTHER" id="PTHR43028:SF5">
    <property type="entry name" value="3'(2'),5'-BISPHOSPHATE NUCLEOTIDASE 1"/>
    <property type="match status" value="1"/>
</dbReference>
<dbReference type="InterPro" id="IPR000760">
    <property type="entry name" value="Inositol_monophosphatase-like"/>
</dbReference>
<comment type="catalytic activity">
    <reaction evidence="13">
        <text>adenosine 3',5'-bisphosphate + H2O = AMP + phosphate</text>
        <dbReference type="Rhea" id="RHEA:10040"/>
        <dbReference type="ChEBI" id="CHEBI:15377"/>
        <dbReference type="ChEBI" id="CHEBI:43474"/>
        <dbReference type="ChEBI" id="CHEBI:58343"/>
        <dbReference type="ChEBI" id="CHEBI:456215"/>
        <dbReference type="EC" id="3.1.3.7"/>
    </reaction>
    <physiologicalReaction direction="left-to-right" evidence="13">
        <dbReference type="Rhea" id="RHEA:10041"/>
    </physiologicalReaction>
</comment>
<dbReference type="PROSITE" id="PS00629">
    <property type="entry name" value="IMP_1"/>
    <property type="match status" value="1"/>
</dbReference>
<evidence type="ECO:0000256" key="16">
    <source>
        <dbReference type="ARBA" id="ARBA00044544"/>
    </source>
</evidence>
<proteinExistence type="inferred from homology"/>
<dbReference type="InterPro" id="IPR020550">
    <property type="entry name" value="Inositol_monophosphatase_CS"/>
</dbReference>
<evidence type="ECO:0000256" key="7">
    <source>
        <dbReference type="ARBA" id="ARBA00022842"/>
    </source>
</evidence>
<keyword evidence="5 18" id="KW-0479">Metal-binding</keyword>
<comment type="catalytic activity">
    <reaction evidence="12">
        <text>1D-myo-inositol 1,4-bisphosphate + H2O = 1D-myo-inositol 4-phosphate + phosphate</text>
        <dbReference type="Rhea" id="RHEA:15553"/>
        <dbReference type="ChEBI" id="CHEBI:15377"/>
        <dbReference type="ChEBI" id="CHEBI:43474"/>
        <dbReference type="ChEBI" id="CHEBI:58282"/>
        <dbReference type="ChEBI" id="CHEBI:58469"/>
        <dbReference type="EC" id="3.1.3.57"/>
    </reaction>
    <physiologicalReaction direction="left-to-right" evidence="12">
        <dbReference type="Rhea" id="RHEA:15554"/>
    </physiologicalReaction>
</comment>
<keyword evidence="6" id="KW-0378">Hydrolase</keyword>
<dbReference type="GO" id="GO:0046854">
    <property type="term" value="P:phosphatidylinositol phosphate biosynthetic process"/>
    <property type="evidence" value="ECO:0007669"/>
    <property type="project" value="InterPro"/>
</dbReference>
<protein>
    <recommendedName>
        <fullName evidence="8">3'(2'),5'-bisphosphate nucleotidase 1</fullName>
        <ecNumber evidence="15">3.1.3.57</ecNumber>
        <ecNumber evidence="3">3.1.3.7</ecNumber>
    </recommendedName>
    <alternativeName>
        <fullName evidence="16">3'-phosphoadenosine 5'-phosphate phosphatase</fullName>
    </alternativeName>
    <alternativeName>
        <fullName evidence="9">Bisphosphate 3'-nucleotidase 1</fullName>
    </alternativeName>
    <alternativeName>
        <fullName evidence="17">Inositol-polyphosphate 1-phosphatase</fullName>
    </alternativeName>
</protein>
<dbReference type="Gene3D" id="3.40.190.80">
    <property type="match status" value="1"/>
</dbReference>
<reference evidence="19" key="1">
    <citation type="journal article" date="2016" name="Ticks Tick Borne Dis.">
        <title>De novo assembly and annotation of the salivary gland transcriptome of Rhipicephalus appendiculatus male and female ticks during blood feeding.</title>
        <authorList>
            <person name="de Castro M.H."/>
            <person name="de Klerk D."/>
            <person name="Pienaar R."/>
            <person name="Latif A.A."/>
            <person name="Rees D.J."/>
            <person name="Mans B.J."/>
        </authorList>
    </citation>
    <scope>NUCLEOTIDE SEQUENCE</scope>
    <source>
        <tissue evidence="19">Salivary glands</tissue>
    </source>
</reference>
<evidence type="ECO:0000256" key="15">
    <source>
        <dbReference type="ARBA" id="ARBA00044519"/>
    </source>
</evidence>
<evidence type="ECO:0000256" key="1">
    <source>
        <dbReference type="ARBA" id="ARBA00001946"/>
    </source>
</evidence>
<evidence type="ECO:0000256" key="3">
    <source>
        <dbReference type="ARBA" id="ARBA00012633"/>
    </source>
</evidence>
<comment type="catalytic activity">
    <reaction evidence="10">
        <text>1D-myo-inositol 1,3,4-trisphosphate + H2O = 1D-myo-inositol 3,4-bisphosphate + phosphate</text>
        <dbReference type="Rhea" id="RHEA:70319"/>
        <dbReference type="ChEBI" id="CHEBI:15377"/>
        <dbReference type="ChEBI" id="CHEBI:43474"/>
        <dbReference type="ChEBI" id="CHEBI:58414"/>
        <dbReference type="ChEBI" id="CHEBI:83241"/>
    </reaction>
    <physiologicalReaction direction="left-to-right" evidence="10">
        <dbReference type="Rhea" id="RHEA:70320"/>
    </physiologicalReaction>
</comment>
<evidence type="ECO:0000256" key="4">
    <source>
        <dbReference type="ARBA" id="ARBA00022671"/>
    </source>
</evidence>
<evidence type="ECO:0000256" key="18">
    <source>
        <dbReference type="PIRSR" id="PIRSR600760-2"/>
    </source>
</evidence>
<dbReference type="EC" id="3.1.3.57" evidence="15"/>
<dbReference type="PANTHER" id="PTHR43028">
    <property type="entry name" value="3'(2'),5'-BISPHOSPHATE NUCLEOTIDASE 1"/>
    <property type="match status" value="1"/>
</dbReference>
<evidence type="ECO:0000256" key="13">
    <source>
        <dbReference type="ARBA" id="ARBA00044479"/>
    </source>
</evidence>
<dbReference type="CDD" id="cd01640">
    <property type="entry name" value="IPPase"/>
    <property type="match status" value="1"/>
</dbReference>
<evidence type="ECO:0000256" key="5">
    <source>
        <dbReference type="ARBA" id="ARBA00022723"/>
    </source>
</evidence>
<organism evidence="19">
    <name type="scientific">Rhipicephalus appendiculatus</name>
    <name type="common">Brown ear tick</name>
    <dbReference type="NCBI Taxonomy" id="34631"/>
    <lineage>
        <taxon>Eukaryota</taxon>
        <taxon>Metazoa</taxon>
        <taxon>Ecdysozoa</taxon>
        <taxon>Arthropoda</taxon>
        <taxon>Chelicerata</taxon>
        <taxon>Arachnida</taxon>
        <taxon>Acari</taxon>
        <taxon>Parasitiformes</taxon>
        <taxon>Ixodida</taxon>
        <taxon>Ixodoidea</taxon>
        <taxon>Ixodidae</taxon>
        <taxon>Rhipicephalinae</taxon>
        <taxon>Rhipicephalus</taxon>
        <taxon>Rhipicephalus</taxon>
    </lineage>
</organism>
<keyword evidence="7 18" id="KW-0460">Magnesium</keyword>
<feature type="binding site" evidence="18">
    <location>
        <position position="79"/>
    </location>
    <ligand>
        <name>Mg(2+)</name>
        <dbReference type="ChEBI" id="CHEBI:18420"/>
        <label>1</label>
        <note>catalytic</note>
    </ligand>
</feature>
<evidence type="ECO:0000256" key="14">
    <source>
        <dbReference type="ARBA" id="ARBA00044484"/>
    </source>
</evidence>
<comment type="catalytic activity">
    <reaction evidence="14">
        <text>3'-phosphoadenylyl sulfate + H2O = adenosine 5'-phosphosulfate + phosphate</text>
        <dbReference type="Rhea" id="RHEA:77639"/>
        <dbReference type="ChEBI" id="CHEBI:15377"/>
        <dbReference type="ChEBI" id="CHEBI:43474"/>
        <dbReference type="ChEBI" id="CHEBI:58243"/>
        <dbReference type="ChEBI" id="CHEBI:58339"/>
        <dbReference type="EC" id="3.1.3.7"/>
    </reaction>
    <physiologicalReaction direction="left-to-right" evidence="14">
        <dbReference type="Rhea" id="RHEA:77640"/>
    </physiologicalReaction>
</comment>
<dbReference type="SUPFAM" id="SSF56655">
    <property type="entry name" value="Carbohydrate phosphatase"/>
    <property type="match status" value="1"/>
</dbReference>
<dbReference type="FunFam" id="3.40.190.80:FF:000006">
    <property type="entry name" value="Bisphosphate nucleotidase 1"/>
    <property type="match status" value="1"/>
</dbReference>
<feature type="binding site" evidence="18">
    <location>
        <position position="125"/>
    </location>
    <ligand>
        <name>Mg(2+)</name>
        <dbReference type="ChEBI" id="CHEBI:18420"/>
        <label>1</label>
        <note>catalytic</note>
    </ligand>
</feature>
<sequence>MASCGAAGTGPLVLRVISNTVKIVNSAGKIIKDIMNSGNLGIVEKEGINDLQTEADRSVQRCIVTSLSRQFPKLTIIGEETLEEKKISDDWIITDHDKDVLSTTLPDELKDVKEEDLVVWVDPLDGTKEYTQGFLDHVTILVGIAVQGKAVGGVIHQPYYNYQVEKDVYKQGRTMWGIVGVGAFGIKRTPPPADKRIITTTRSHSSPVINSCIESMKPDEVLRVGGAGHKVLLLIEGKAHAYVFPSKGCKKWDTCAPEAILHATGGLLTDIHGNRLQYHKDVEHVNSGGVLATCLKEQHDWFKTHIPPDVAKTLPVPSTQS</sequence>
<dbReference type="Gene3D" id="3.30.540.10">
    <property type="entry name" value="Fructose-1,6-Bisphosphatase, subunit A, domain 1"/>
    <property type="match status" value="1"/>
</dbReference>
<keyword evidence="4" id="KW-0452">Lithium</keyword>
<evidence type="ECO:0000256" key="12">
    <source>
        <dbReference type="ARBA" id="ARBA00044478"/>
    </source>
</evidence>
<dbReference type="InterPro" id="IPR050725">
    <property type="entry name" value="CysQ/Inositol_MonoPase"/>
</dbReference>
<feature type="binding site" evidence="18">
    <location>
        <position position="122"/>
    </location>
    <ligand>
        <name>Mg(2+)</name>
        <dbReference type="ChEBI" id="CHEBI:18420"/>
        <label>1</label>
        <note>catalytic</note>
    </ligand>
</feature>
<accession>A0A131YZ56</accession>
<evidence type="ECO:0000256" key="6">
    <source>
        <dbReference type="ARBA" id="ARBA00022801"/>
    </source>
</evidence>
<evidence type="ECO:0000313" key="19">
    <source>
        <dbReference type="EMBL" id="JAP84277.1"/>
    </source>
</evidence>
<dbReference type="Pfam" id="PF00459">
    <property type="entry name" value="Inositol_P"/>
    <property type="match status" value="1"/>
</dbReference>
<dbReference type="EC" id="3.1.3.7" evidence="3"/>
<dbReference type="EMBL" id="GEDV01004280">
    <property type="protein sequence ID" value="JAP84277.1"/>
    <property type="molecule type" value="Transcribed_RNA"/>
</dbReference>